<dbReference type="HOGENOM" id="CLU_2725453_0_0_1"/>
<dbReference type="Proteomes" id="UP000015104">
    <property type="component" value="Unassembled WGS sequence"/>
</dbReference>
<dbReference type="EMBL" id="CAEY01000675">
    <property type="status" value="NOT_ANNOTATED_CDS"/>
    <property type="molecule type" value="Genomic_DNA"/>
</dbReference>
<evidence type="ECO:0000313" key="2">
    <source>
        <dbReference type="Proteomes" id="UP000015104"/>
    </source>
</evidence>
<reference evidence="2" key="1">
    <citation type="submission" date="2011-08" db="EMBL/GenBank/DDBJ databases">
        <authorList>
            <person name="Rombauts S."/>
        </authorList>
    </citation>
    <scope>NUCLEOTIDE SEQUENCE</scope>
    <source>
        <strain evidence="2">London</strain>
    </source>
</reference>
<organism evidence="1 2">
    <name type="scientific">Tetranychus urticae</name>
    <name type="common">Two-spotted spider mite</name>
    <dbReference type="NCBI Taxonomy" id="32264"/>
    <lineage>
        <taxon>Eukaryota</taxon>
        <taxon>Metazoa</taxon>
        <taxon>Ecdysozoa</taxon>
        <taxon>Arthropoda</taxon>
        <taxon>Chelicerata</taxon>
        <taxon>Arachnida</taxon>
        <taxon>Acari</taxon>
        <taxon>Acariformes</taxon>
        <taxon>Trombidiformes</taxon>
        <taxon>Prostigmata</taxon>
        <taxon>Eleutherengona</taxon>
        <taxon>Raphignathae</taxon>
        <taxon>Tetranychoidea</taxon>
        <taxon>Tetranychidae</taxon>
        <taxon>Tetranychus</taxon>
    </lineage>
</organism>
<evidence type="ECO:0000313" key="1">
    <source>
        <dbReference type="EnsemblMetazoa" id="tetur25g00190.1"/>
    </source>
</evidence>
<dbReference type="AlphaFoldDB" id="T1KWV7"/>
<sequence>MIELETLKPIKNPIIHDDCEPRDFSEIDIARDILFVMNSLMLQLKKGRRKGVTSWNQQSKKCHRLNASNLNI</sequence>
<name>T1KWV7_TETUR</name>
<reference evidence="1" key="2">
    <citation type="submission" date="2015-06" db="UniProtKB">
        <authorList>
            <consortium name="EnsemblMetazoa"/>
        </authorList>
    </citation>
    <scope>IDENTIFICATION</scope>
</reference>
<protein>
    <submittedName>
        <fullName evidence="1">Uncharacterized protein</fullName>
    </submittedName>
</protein>
<keyword evidence="2" id="KW-1185">Reference proteome</keyword>
<proteinExistence type="predicted"/>
<accession>T1KWV7</accession>
<dbReference type="EnsemblMetazoa" id="tetur25g00190.1">
    <property type="protein sequence ID" value="tetur25g00190.1"/>
    <property type="gene ID" value="tetur25g00190"/>
</dbReference>